<dbReference type="GO" id="GO:0005840">
    <property type="term" value="C:ribosome"/>
    <property type="evidence" value="ECO:0007669"/>
    <property type="project" value="UniProtKB-KW"/>
</dbReference>
<evidence type="ECO:0000256" key="5">
    <source>
        <dbReference type="ARBA" id="ARBA00023274"/>
    </source>
</evidence>
<keyword evidence="4 6" id="KW-0689">Ribosomal protein</keyword>
<reference evidence="6" key="1">
    <citation type="submission" date="2019-08" db="EMBL/GenBank/DDBJ databases">
        <authorList>
            <person name="Kucharzyk K."/>
            <person name="Murdoch R.W."/>
            <person name="Higgins S."/>
            <person name="Loffler F."/>
        </authorList>
    </citation>
    <scope>NUCLEOTIDE SEQUENCE</scope>
</reference>
<dbReference type="HAMAP" id="MF_01369_B">
    <property type="entry name" value="Ribosomal_uL23_B"/>
    <property type="match status" value="1"/>
</dbReference>
<keyword evidence="3" id="KW-0694">RNA-binding</keyword>
<dbReference type="InterPro" id="IPR012677">
    <property type="entry name" value="Nucleotide-bd_a/b_plait_sf"/>
</dbReference>
<gene>
    <name evidence="6" type="primary">rplW_26</name>
    <name evidence="6" type="ORF">SDC9_98438</name>
</gene>
<dbReference type="InterPro" id="IPR013025">
    <property type="entry name" value="Ribosomal_uL23-like"/>
</dbReference>
<dbReference type="NCBIfam" id="NF004363">
    <property type="entry name" value="PRK05738.2-4"/>
    <property type="match status" value="1"/>
</dbReference>
<dbReference type="PANTHER" id="PTHR11620">
    <property type="entry name" value="60S RIBOSOMAL PROTEIN L23A"/>
    <property type="match status" value="1"/>
</dbReference>
<evidence type="ECO:0000313" key="6">
    <source>
        <dbReference type="EMBL" id="MPM51687.1"/>
    </source>
</evidence>
<dbReference type="PROSITE" id="PS00050">
    <property type="entry name" value="RIBOSOMAL_L23"/>
    <property type="match status" value="1"/>
</dbReference>
<comment type="similarity">
    <text evidence="1">Belongs to the universal ribosomal protein uL23 family.</text>
</comment>
<dbReference type="SUPFAM" id="SSF54189">
    <property type="entry name" value="Ribosomal proteins S24e, L23 and L15e"/>
    <property type="match status" value="1"/>
</dbReference>
<dbReference type="GO" id="GO:0006412">
    <property type="term" value="P:translation"/>
    <property type="evidence" value="ECO:0007669"/>
    <property type="project" value="InterPro"/>
</dbReference>
<evidence type="ECO:0000256" key="1">
    <source>
        <dbReference type="ARBA" id="ARBA00006700"/>
    </source>
</evidence>
<dbReference type="InterPro" id="IPR012678">
    <property type="entry name" value="Ribosomal_uL23/eL15/eS24_sf"/>
</dbReference>
<dbReference type="GO" id="GO:0003735">
    <property type="term" value="F:structural constituent of ribosome"/>
    <property type="evidence" value="ECO:0007669"/>
    <property type="project" value="InterPro"/>
</dbReference>
<dbReference type="EMBL" id="VSSQ01013526">
    <property type="protein sequence ID" value="MPM51687.1"/>
    <property type="molecule type" value="Genomic_DNA"/>
</dbReference>
<name>A0A645AF96_9ZZZZ</name>
<accession>A0A645AF96</accession>
<dbReference type="InterPro" id="IPR001014">
    <property type="entry name" value="Ribosomal_uL23_CS"/>
</dbReference>
<evidence type="ECO:0000256" key="3">
    <source>
        <dbReference type="ARBA" id="ARBA00022884"/>
    </source>
</evidence>
<organism evidence="6">
    <name type="scientific">bioreactor metagenome</name>
    <dbReference type="NCBI Taxonomy" id="1076179"/>
    <lineage>
        <taxon>unclassified sequences</taxon>
        <taxon>metagenomes</taxon>
        <taxon>ecological metagenomes</taxon>
    </lineage>
</organism>
<sequence length="98" mass="11104">MKSAYDIIKMPVLTEKTYDQFPSKTYTFKVDKTANKIQIKKAVEEIFGVEVESVHTINADGKVRRQGSSSGRTASYKKAYVKLKKDSKGIEFFDSISQ</sequence>
<proteinExistence type="inferred from homology"/>
<protein>
    <submittedName>
        <fullName evidence="6">50S ribosomal protein L23</fullName>
    </submittedName>
</protein>
<keyword evidence="5" id="KW-0687">Ribonucleoprotein</keyword>
<evidence type="ECO:0000256" key="4">
    <source>
        <dbReference type="ARBA" id="ARBA00022980"/>
    </source>
</evidence>
<dbReference type="AlphaFoldDB" id="A0A645AF96"/>
<keyword evidence="2" id="KW-0699">rRNA-binding</keyword>
<dbReference type="FunFam" id="3.30.70.330:FF:000001">
    <property type="entry name" value="50S ribosomal protein L23"/>
    <property type="match status" value="1"/>
</dbReference>
<dbReference type="GO" id="GO:1990904">
    <property type="term" value="C:ribonucleoprotein complex"/>
    <property type="evidence" value="ECO:0007669"/>
    <property type="project" value="UniProtKB-KW"/>
</dbReference>
<comment type="caution">
    <text evidence="6">The sequence shown here is derived from an EMBL/GenBank/DDBJ whole genome shotgun (WGS) entry which is preliminary data.</text>
</comment>
<evidence type="ECO:0000256" key="2">
    <source>
        <dbReference type="ARBA" id="ARBA00022730"/>
    </source>
</evidence>
<dbReference type="Gene3D" id="3.30.70.330">
    <property type="match status" value="1"/>
</dbReference>
<dbReference type="Pfam" id="PF00276">
    <property type="entry name" value="Ribosomal_L23"/>
    <property type="match status" value="1"/>
</dbReference>
<dbReference type="GO" id="GO:0019843">
    <property type="term" value="F:rRNA binding"/>
    <property type="evidence" value="ECO:0007669"/>
    <property type="project" value="UniProtKB-KW"/>
</dbReference>